<accession>A0A399JJK9</accession>
<feature type="region of interest" description="Disordered" evidence="9">
    <location>
        <begin position="490"/>
        <end position="529"/>
    </location>
</feature>
<dbReference type="EMBL" id="QQXK01000009">
    <property type="protein sequence ID" value="RII42646.1"/>
    <property type="molecule type" value="Genomic_DNA"/>
</dbReference>
<evidence type="ECO:0000256" key="1">
    <source>
        <dbReference type="ARBA" id="ARBA00001139"/>
    </source>
</evidence>
<dbReference type="AlphaFoldDB" id="A0A399JJK9"/>
<evidence type="ECO:0000256" key="5">
    <source>
        <dbReference type="ARBA" id="ARBA00022630"/>
    </source>
</evidence>
<dbReference type="Proteomes" id="UP000265419">
    <property type="component" value="Unassembled WGS sequence"/>
</dbReference>
<dbReference type="PANTHER" id="PTHR43104">
    <property type="entry name" value="L-2-HYDROXYGLUTARATE DEHYDROGENASE, MITOCHONDRIAL"/>
    <property type="match status" value="1"/>
</dbReference>
<name>A0A399JJK9_9MICC</name>
<dbReference type="EC" id="1.1.5.4" evidence="8"/>
<gene>
    <name evidence="8" type="primary">mqo</name>
    <name evidence="10" type="ORF">DWB68_05730</name>
</gene>
<dbReference type="GO" id="GO:0006099">
    <property type="term" value="P:tricarboxylic acid cycle"/>
    <property type="evidence" value="ECO:0007669"/>
    <property type="project" value="UniProtKB-UniRule"/>
</dbReference>
<comment type="cofactor">
    <cofactor evidence="2 8">
        <name>FAD</name>
        <dbReference type="ChEBI" id="CHEBI:57692"/>
    </cofactor>
</comment>
<dbReference type="RefSeq" id="WP_119424191.1">
    <property type="nucleotide sequence ID" value="NZ_QQXK01000009.1"/>
</dbReference>
<dbReference type="Gene3D" id="3.50.50.60">
    <property type="entry name" value="FAD/NAD(P)-binding domain"/>
    <property type="match status" value="2"/>
</dbReference>
<dbReference type="UniPathway" id="UPA00223">
    <property type="reaction ID" value="UER01008"/>
</dbReference>
<dbReference type="GO" id="GO:0008924">
    <property type="term" value="F:L-malate dehydrogenase (quinone) activity"/>
    <property type="evidence" value="ECO:0007669"/>
    <property type="project" value="UniProtKB-UniRule"/>
</dbReference>
<dbReference type="HAMAP" id="MF_00212">
    <property type="entry name" value="MQO"/>
    <property type="match status" value="1"/>
</dbReference>
<dbReference type="SUPFAM" id="SSF51905">
    <property type="entry name" value="FAD/NAD(P)-binding domain"/>
    <property type="match status" value="1"/>
</dbReference>
<dbReference type="Pfam" id="PF06039">
    <property type="entry name" value="Mqo"/>
    <property type="match status" value="1"/>
</dbReference>
<evidence type="ECO:0000313" key="10">
    <source>
        <dbReference type="EMBL" id="RII42646.1"/>
    </source>
</evidence>
<evidence type="ECO:0000256" key="7">
    <source>
        <dbReference type="ARBA" id="ARBA00023002"/>
    </source>
</evidence>
<comment type="caution">
    <text evidence="10">The sequence shown here is derived from an EMBL/GenBank/DDBJ whole genome shotgun (WGS) entry which is preliminary data.</text>
</comment>
<evidence type="ECO:0000256" key="2">
    <source>
        <dbReference type="ARBA" id="ARBA00001974"/>
    </source>
</evidence>
<sequence length="529" mass="56342">MSAPSSEAQPTDVVLIGAGIMSATLASMLTTLDPSLSITVLERQAQPGTESSDPWNNAGTGHSGYCELNYMPDPANGVKAADIVRQFHLTRGWWAHLARRGSLTPGDFIHTTAHMDLVFGETDADYLAARHATLCEDPLFEGLEHSEDPATIAGWAPLTMAGRAPGERVAATRHPFGTDVDFGALTRSMLAMLPAGSLHTGTKVTEVTTTPDGGWLVTARDLATGATRQWRAKHVFVGAGGMALRLLQATGIDEVKGYGVLPVGAAFLRCTDPEVVAKHRAKVYGQAEIGAPPMSVQHLDARVVDGAGALMFGPYTTFSTKLLKAGSWGDFFSTVRWGNLKTVASAAVRNVPLIRHLVSELLKPRSKKLAALLRYYPEAKDAQWELIPAGQRAQLVAPGRGVAGELRQGTELVTSADGSVSGLLGASPGASTGVPIMLELLETCFPERWAAGWRDTLAEAIPGHGAPLPWDAHREREVATASAEALALEGQLPARHRGAGNFPSRRSQTRHTTPRDAPTNRPDFEEESA</sequence>
<comment type="similarity">
    <text evidence="8">Belongs to the MQO family.</text>
</comment>
<proteinExistence type="inferred from homology"/>
<evidence type="ECO:0000313" key="11">
    <source>
        <dbReference type="Proteomes" id="UP000265419"/>
    </source>
</evidence>
<comment type="catalytic activity">
    <reaction evidence="1 8">
        <text>(S)-malate + a quinone = a quinol + oxaloacetate</text>
        <dbReference type="Rhea" id="RHEA:46012"/>
        <dbReference type="ChEBI" id="CHEBI:15589"/>
        <dbReference type="ChEBI" id="CHEBI:16452"/>
        <dbReference type="ChEBI" id="CHEBI:24646"/>
        <dbReference type="ChEBI" id="CHEBI:132124"/>
        <dbReference type="EC" id="1.1.5.4"/>
    </reaction>
</comment>
<comment type="pathway">
    <text evidence="3 8">Carbohydrate metabolism; tricarboxylic acid cycle; oxaloacetate from (S)-malate (quinone route): step 1/1.</text>
</comment>
<evidence type="ECO:0000256" key="9">
    <source>
        <dbReference type="SAM" id="MobiDB-lite"/>
    </source>
</evidence>
<evidence type="ECO:0000256" key="3">
    <source>
        <dbReference type="ARBA" id="ARBA00005012"/>
    </source>
</evidence>
<dbReference type="InterPro" id="IPR006231">
    <property type="entry name" value="MQO"/>
</dbReference>
<dbReference type="InterPro" id="IPR036188">
    <property type="entry name" value="FAD/NAD-bd_sf"/>
</dbReference>
<organism evidence="10 11">
    <name type="scientific">Galactobacter valiniphilus</name>
    <dbReference type="NCBI Taxonomy" id="2676122"/>
    <lineage>
        <taxon>Bacteria</taxon>
        <taxon>Bacillati</taxon>
        <taxon>Actinomycetota</taxon>
        <taxon>Actinomycetes</taxon>
        <taxon>Micrococcales</taxon>
        <taxon>Micrococcaceae</taxon>
        <taxon>Galactobacter</taxon>
    </lineage>
</organism>
<evidence type="ECO:0000256" key="4">
    <source>
        <dbReference type="ARBA" id="ARBA00022532"/>
    </source>
</evidence>
<reference evidence="10 11" key="1">
    <citation type="submission" date="2018-07" db="EMBL/GenBank/DDBJ databases">
        <title>Arthrobacter sp. nov., isolated from raw cow's milk with high bacterial count.</title>
        <authorList>
            <person name="Hahne J."/>
            <person name="Isele D."/>
            <person name="Lipski A."/>
        </authorList>
    </citation>
    <scope>NUCLEOTIDE SEQUENCE [LARGE SCALE GENOMIC DNA]</scope>
    <source>
        <strain evidence="10 11">JZ R-35</strain>
    </source>
</reference>
<dbReference type="GO" id="GO:0047545">
    <property type="term" value="F:(S)-2-hydroxyglutarate dehydrogenase activity"/>
    <property type="evidence" value="ECO:0007669"/>
    <property type="project" value="TreeGrafter"/>
</dbReference>
<evidence type="ECO:0000256" key="6">
    <source>
        <dbReference type="ARBA" id="ARBA00022827"/>
    </source>
</evidence>
<keyword evidence="4 8" id="KW-0816">Tricarboxylic acid cycle</keyword>
<keyword evidence="11" id="KW-1185">Reference proteome</keyword>
<keyword evidence="7 8" id="KW-0560">Oxidoreductase</keyword>
<keyword evidence="5 8" id="KW-0285">Flavoprotein</keyword>
<keyword evidence="6 8" id="KW-0274">FAD</keyword>
<dbReference type="NCBIfam" id="NF003606">
    <property type="entry name" value="PRK05257.2-1"/>
    <property type="match status" value="1"/>
</dbReference>
<protein>
    <recommendedName>
        <fullName evidence="8">Probable malate:quinone oxidoreductase</fullName>
        <ecNumber evidence="8">1.1.5.4</ecNumber>
    </recommendedName>
    <alternativeName>
        <fullName evidence="8">MQO</fullName>
    </alternativeName>
    <alternativeName>
        <fullName evidence="8">Malate dehydrogenase [quinone]</fullName>
    </alternativeName>
</protein>
<evidence type="ECO:0000256" key="8">
    <source>
        <dbReference type="HAMAP-Rule" id="MF_00212"/>
    </source>
</evidence>
<dbReference type="NCBIfam" id="NF003611">
    <property type="entry name" value="PRK05257.3-2"/>
    <property type="match status" value="1"/>
</dbReference>
<dbReference type="PANTHER" id="PTHR43104:SF2">
    <property type="entry name" value="L-2-HYDROXYGLUTARATE DEHYDROGENASE, MITOCHONDRIAL"/>
    <property type="match status" value="1"/>
</dbReference>